<dbReference type="Proteomes" id="UP000780801">
    <property type="component" value="Unassembled WGS sequence"/>
</dbReference>
<keyword evidence="5 9" id="KW-0010">Activator</keyword>
<protein>
    <recommendedName>
        <fullName evidence="3 9">Mediator of RNA polymerase II transcription subunit 5</fullName>
    </recommendedName>
    <alternativeName>
        <fullName evidence="8 9">Mediator complex subunit 5</fullName>
    </alternativeName>
</protein>
<keyword evidence="7 9" id="KW-0539">Nucleus</keyword>
<evidence type="ECO:0000256" key="1">
    <source>
        <dbReference type="ARBA" id="ARBA00004123"/>
    </source>
</evidence>
<comment type="caution">
    <text evidence="11">The sequence shown here is derived from an EMBL/GenBank/DDBJ whole genome shotgun (WGS) entry which is preliminary data.</text>
</comment>
<accession>A0A9P6KJ62</accession>
<evidence type="ECO:0000256" key="5">
    <source>
        <dbReference type="ARBA" id="ARBA00023159"/>
    </source>
</evidence>
<proteinExistence type="inferred from homology"/>
<keyword evidence="4 9" id="KW-0805">Transcription regulation</keyword>
<organism evidence="11 12">
    <name type="scientific">Lunasporangiospora selenospora</name>
    <dbReference type="NCBI Taxonomy" id="979761"/>
    <lineage>
        <taxon>Eukaryota</taxon>
        <taxon>Fungi</taxon>
        <taxon>Fungi incertae sedis</taxon>
        <taxon>Mucoromycota</taxon>
        <taxon>Mortierellomycotina</taxon>
        <taxon>Mortierellomycetes</taxon>
        <taxon>Mortierellales</taxon>
        <taxon>Mortierellaceae</taxon>
        <taxon>Lunasporangiospora</taxon>
    </lineage>
</organism>
<gene>
    <name evidence="11" type="primary">NUT1</name>
    <name evidence="9" type="synonym">MED5</name>
    <name evidence="11" type="ORF">BGW38_010663</name>
</gene>
<comment type="subunit">
    <text evidence="9">Component of the Mediator complex.</text>
</comment>
<dbReference type="PANTHER" id="PTHR35784:SF1">
    <property type="entry name" value="MEDIATOR OF RNA POLYMERASE II TRANSCRIPTION SUBUNIT 5"/>
    <property type="match status" value="1"/>
</dbReference>
<dbReference type="GO" id="GO:0016592">
    <property type="term" value="C:mediator complex"/>
    <property type="evidence" value="ECO:0007669"/>
    <property type="project" value="InterPro"/>
</dbReference>
<dbReference type="EMBL" id="JAABOA010000009">
    <property type="protein sequence ID" value="KAF9586662.1"/>
    <property type="molecule type" value="Genomic_DNA"/>
</dbReference>
<evidence type="ECO:0000256" key="3">
    <source>
        <dbReference type="ARBA" id="ARBA00020628"/>
    </source>
</evidence>
<reference evidence="11" key="1">
    <citation type="journal article" date="2020" name="Fungal Divers.">
        <title>Resolving the Mortierellaceae phylogeny through synthesis of multi-gene phylogenetics and phylogenomics.</title>
        <authorList>
            <person name="Vandepol N."/>
            <person name="Liber J."/>
            <person name="Desiro A."/>
            <person name="Na H."/>
            <person name="Kennedy M."/>
            <person name="Barry K."/>
            <person name="Grigoriev I.V."/>
            <person name="Miller A.N."/>
            <person name="O'Donnell K."/>
            <person name="Stajich J.E."/>
            <person name="Bonito G."/>
        </authorList>
    </citation>
    <scope>NUCLEOTIDE SEQUENCE</scope>
    <source>
        <strain evidence="11">KOD1015</strain>
    </source>
</reference>
<evidence type="ECO:0000256" key="6">
    <source>
        <dbReference type="ARBA" id="ARBA00023163"/>
    </source>
</evidence>
<dbReference type="OrthoDB" id="5549158at2759"/>
<comment type="similarity">
    <text evidence="2 9">Belongs to the Mediator complex subunit 5 family.</text>
</comment>
<evidence type="ECO:0000256" key="8">
    <source>
        <dbReference type="ARBA" id="ARBA00031256"/>
    </source>
</evidence>
<dbReference type="InterPro" id="IPR014801">
    <property type="entry name" value="Mediator_Med5_fun"/>
</dbReference>
<name>A0A9P6KJ62_9FUNG</name>
<evidence type="ECO:0000256" key="9">
    <source>
        <dbReference type="RuleBase" id="RU364142"/>
    </source>
</evidence>
<keyword evidence="6 9" id="KW-0804">Transcription</keyword>
<comment type="subcellular location">
    <subcellularLocation>
        <location evidence="1 9">Nucleus</location>
    </subcellularLocation>
</comment>
<evidence type="ECO:0000256" key="7">
    <source>
        <dbReference type="ARBA" id="ARBA00023242"/>
    </source>
</evidence>
<dbReference type="GO" id="GO:0006357">
    <property type="term" value="P:regulation of transcription by RNA polymerase II"/>
    <property type="evidence" value="ECO:0007669"/>
    <property type="project" value="InterPro"/>
</dbReference>
<evidence type="ECO:0000256" key="4">
    <source>
        <dbReference type="ARBA" id="ARBA00023015"/>
    </source>
</evidence>
<comment type="function">
    <text evidence="9">Component of the Mediator complex, a coactivator involved in the regulated transcription of nearly all RNA polymerase II-dependent genes. Mediator functions as a bridge to convey information from gene-specific regulatory proteins to the basal RNA polymerase II transcription machinery. Mediator is recruited to promoters by direct interactions with regulatory proteins and serves as a scaffold for the assembly of a functional preinitiation complex with RNA polymerase II and the general transcription factors.</text>
</comment>
<dbReference type="AlphaFoldDB" id="A0A9P6KJ62"/>
<feature type="region of interest" description="Disordered" evidence="10">
    <location>
        <begin position="450"/>
        <end position="475"/>
    </location>
</feature>
<dbReference type="Pfam" id="PF08689">
    <property type="entry name" value="Med5"/>
    <property type="match status" value="1"/>
</dbReference>
<evidence type="ECO:0000256" key="10">
    <source>
        <dbReference type="SAM" id="MobiDB-lite"/>
    </source>
</evidence>
<dbReference type="PANTHER" id="PTHR35784">
    <property type="entry name" value="MEDIATOR OF RNA POLYMERASE II TRANSCRIPTION SUBUNIT 5"/>
    <property type="match status" value="1"/>
</dbReference>
<evidence type="ECO:0000256" key="2">
    <source>
        <dbReference type="ARBA" id="ARBA00008782"/>
    </source>
</evidence>
<dbReference type="GO" id="GO:0003712">
    <property type="term" value="F:transcription coregulator activity"/>
    <property type="evidence" value="ECO:0007669"/>
    <property type="project" value="InterPro"/>
</dbReference>
<evidence type="ECO:0000313" key="12">
    <source>
        <dbReference type="Proteomes" id="UP000780801"/>
    </source>
</evidence>
<sequence>MATCAPYIEQNLGSEALAPTDMMYLVYTLARIRPVAPDSFIVQRIKDMQHFKGLEIDAVLLQFWLAGLTGLAEANTSQQRMIWKSLVLVKITTLVGSTLRQLSFYRSILDECDECLSEDNPSVASHILLSIAIGCRARGLVHPDQLSILKGHSPAINDLDKYSFGKSVYMFNSMEIIEDLCGRILSDFELQEVLVERIITVCEDASANSDVSTLSKLCQTLDDNPLVLDLIHLLRSPSALLAPLEGFVNHLQQNEDDDIDSCNSNLEGLGVVLALIMTIIRRYELGGCLGSLLMEKNDFCYLWLHRTSATISPMSLSTMHPEMQALMGRWISALFDSMGISDDLIQTSKPQMLLEISPSIFEQSLAACQAGIIDATTLNSGLDYFLQPCLLFVLIGVVQYLCEEILSSSSATYSSTPAKLGHQHRSGSISVGHSIVSPASGGHTVSPLANRGMKPHPSSSSHAGHGGGLGTTGKSSASMAMLQSSLKSLLAGDAFPPRLMRLLKNEISSALDHPAMEQDHQLTLIHEKLAAATVNDYSWSDTEAYDVSKLSQQASLAFEAIVSGGRTPLVNKKEKGWPVFGGSSYHIDVDLFRTTLCYLGPAQFVTVILKQVLRAALTTHGRRAGTR</sequence>
<evidence type="ECO:0000313" key="11">
    <source>
        <dbReference type="EMBL" id="KAF9586662.1"/>
    </source>
</evidence>
<keyword evidence="12" id="KW-1185">Reference proteome</keyword>